<accession>A0A1H1SB44</accession>
<dbReference type="FunFam" id="3.30.1130.10:FF:000001">
    <property type="entry name" value="GTP cyclohydrolase 1"/>
    <property type="match status" value="1"/>
</dbReference>
<dbReference type="GO" id="GO:0003934">
    <property type="term" value="F:GTP cyclohydrolase I activity"/>
    <property type="evidence" value="ECO:0007669"/>
    <property type="project" value="UniProtKB-UniRule"/>
</dbReference>
<dbReference type="NCBIfam" id="NF006825">
    <property type="entry name" value="PRK09347.1-2"/>
    <property type="match status" value="1"/>
</dbReference>
<dbReference type="PANTHER" id="PTHR11109">
    <property type="entry name" value="GTP CYCLOHYDROLASE I"/>
    <property type="match status" value="1"/>
</dbReference>
<dbReference type="HAMAP" id="MF_00223">
    <property type="entry name" value="FolE"/>
    <property type="match status" value="1"/>
</dbReference>
<keyword evidence="3 5" id="KW-0554">One-carbon metabolism</keyword>
<feature type="binding site" evidence="5">
    <location>
        <position position="108"/>
    </location>
    <ligand>
        <name>Zn(2+)</name>
        <dbReference type="ChEBI" id="CHEBI:29105"/>
    </ligand>
</feature>
<dbReference type="NCBIfam" id="TIGR00063">
    <property type="entry name" value="folE"/>
    <property type="match status" value="1"/>
</dbReference>
<keyword evidence="5" id="KW-0342">GTP-binding</keyword>
<comment type="similarity">
    <text evidence="5">Belongs to the GTP cyclohydrolase I family.</text>
</comment>
<evidence type="ECO:0000313" key="8">
    <source>
        <dbReference type="EMBL" id="SDS44549.1"/>
    </source>
</evidence>
<dbReference type="AlphaFoldDB" id="A0A1H1SB44"/>
<evidence type="ECO:0000256" key="5">
    <source>
        <dbReference type="HAMAP-Rule" id="MF_00223"/>
    </source>
</evidence>
<dbReference type="Gene3D" id="3.30.1130.10">
    <property type="match status" value="1"/>
</dbReference>
<feature type="binding site" evidence="5">
    <location>
        <position position="105"/>
    </location>
    <ligand>
        <name>Zn(2+)</name>
        <dbReference type="ChEBI" id="CHEBI:29105"/>
    </ligand>
</feature>
<dbReference type="InterPro" id="IPR020602">
    <property type="entry name" value="GTP_CycHdrlase_I_dom"/>
</dbReference>
<dbReference type="EMBL" id="LT629772">
    <property type="protein sequence ID" value="SDS44549.1"/>
    <property type="molecule type" value="Genomic_DNA"/>
</dbReference>
<keyword evidence="5" id="KW-0547">Nucleotide-binding</keyword>
<dbReference type="NCBIfam" id="NF006826">
    <property type="entry name" value="PRK09347.1-3"/>
    <property type="match status" value="1"/>
</dbReference>
<dbReference type="GO" id="GO:0005525">
    <property type="term" value="F:GTP binding"/>
    <property type="evidence" value="ECO:0007669"/>
    <property type="project" value="UniProtKB-KW"/>
</dbReference>
<feature type="region of interest" description="Disordered" evidence="6">
    <location>
        <begin position="1"/>
        <end position="28"/>
    </location>
</feature>
<keyword evidence="9" id="KW-1185">Reference proteome</keyword>
<organism evidence="8 9">
    <name type="scientific">Microlunatus soli</name>
    <dbReference type="NCBI Taxonomy" id="630515"/>
    <lineage>
        <taxon>Bacteria</taxon>
        <taxon>Bacillati</taxon>
        <taxon>Actinomycetota</taxon>
        <taxon>Actinomycetes</taxon>
        <taxon>Propionibacteriales</taxon>
        <taxon>Propionibacteriaceae</taxon>
        <taxon>Microlunatus</taxon>
    </lineage>
</organism>
<dbReference type="GO" id="GO:0005737">
    <property type="term" value="C:cytoplasm"/>
    <property type="evidence" value="ECO:0007669"/>
    <property type="project" value="TreeGrafter"/>
</dbReference>
<evidence type="ECO:0000313" key="9">
    <source>
        <dbReference type="Proteomes" id="UP000199103"/>
    </source>
</evidence>
<dbReference type="PANTHER" id="PTHR11109:SF7">
    <property type="entry name" value="GTP CYCLOHYDROLASE 1"/>
    <property type="match status" value="1"/>
</dbReference>
<dbReference type="STRING" id="630515.SAMN04489812_1927"/>
<dbReference type="SUPFAM" id="SSF55620">
    <property type="entry name" value="Tetrahydrobiopterin biosynthesis enzymes-like"/>
    <property type="match status" value="1"/>
</dbReference>
<proteinExistence type="inferred from homology"/>
<reference evidence="8 9" key="1">
    <citation type="submission" date="2016-10" db="EMBL/GenBank/DDBJ databases">
        <authorList>
            <person name="de Groot N.N."/>
        </authorList>
    </citation>
    <scope>NUCLEOTIDE SEQUENCE [LARGE SCALE GENOMIC DNA]</scope>
    <source>
        <strain evidence="8 9">DSM 21800</strain>
    </source>
</reference>
<dbReference type="GO" id="GO:0006730">
    <property type="term" value="P:one-carbon metabolic process"/>
    <property type="evidence" value="ECO:0007669"/>
    <property type="project" value="UniProtKB-UniRule"/>
</dbReference>
<evidence type="ECO:0000256" key="2">
    <source>
        <dbReference type="ARBA" id="ARBA00005080"/>
    </source>
</evidence>
<evidence type="ECO:0000256" key="6">
    <source>
        <dbReference type="SAM" id="MobiDB-lite"/>
    </source>
</evidence>
<keyword evidence="5" id="KW-0479">Metal-binding</keyword>
<evidence type="ECO:0000256" key="3">
    <source>
        <dbReference type="ARBA" id="ARBA00022563"/>
    </source>
</evidence>
<dbReference type="GO" id="GO:0008270">
    <property type="term" value="F:zinc ion binding"/>
    <property type="evidence" value="ECO:0007669"/>
    <property type="project" value="UniProtKB-UniRule"/>
</dbReference>
<dbReference type="EC" id="3.5.4.16" evidence="5"/>
<gene>
    <name evidence="5" type="primary">folE</name>
    <name evidence="8" type="ORF">SAMN04489812_1927</name>
</gene>
<feature type="binding site" evidence="5">
    <location>
        <position position="178"/>
    </location>
    <ligand>
        <name>Zn(2+)</name>
        <dbReference type="ChEBI" id="CHEBI:29105"/>
    </ligand>
</feature>
<comment type="subunit">
    <text evidence="5">Homopolymer.</text>
</comment>
<evidence type="ECO:0000259" key="7">
    <source>
        <dbReference type="Pfam" id="PF01227"/>
    </source>
</evidence>
<dbReference type="InterPro" id="IPR043134">
    <property type="entry name" value="GTP-CH-I_N"/>
</dbReference>
<name>A0A1H1SB44_9ACTN</name>
<keyword evidence="5" id="KW-0862">Zinc</keyword>
<dbReference type="PROSITE" id="PS00859">
    <property type="entry name" value="GTP_CYCLOHYDROL_1_1"/>
    <property type="match status" value="1"/>
</dbReference>
<dbReference type="GO" id="GO:0046654">
    <property type="term" value="P:tetrahydrofolate biosynthetic process"/>
    <property type="evidence" value="ECO:0007669"/>
    <property type="project" value="UniProtKB-UniRule"/>
</dbReference>
<comment type="pathway">
    <text evidence="2 5">Cofactor biosynthesis; 7,8-dihydroneopterin triphosphate biosynthesis; 7,8-dihydroneopterin triphosphate from GTP: step 1/1.</text>
</comment>
<evidence type="ECO:0000256" key="4">
    <source>
        <dbReference type="ARBA" id="ARBA00022801"/>
    </source>
</evidence>
<keyword evidence="4 5" id="KW-0378">Hydrolase</keyword>
<dbReference type="Proteomes" id="UP000199103">
    <property type="component" value="Chromosome I"/>
</dbReference>
<feature type="domain" description="GTP cyclohydrolase I" evidence="7">
    <location>
        <begin position="38"/>
        <end position="214"/>
    </location>
</feature>
<evidence type="ECO:0000256" key="1">
    <source>
        <dbReference type="ARBA" id="ARBA00001052"/>
    </source>
</evidence>
<dbReference type="InterPro" id="IPR001474">
    <property type="entry name" value="GTP_CycHdrlase_I"/>
</dbReference>
<sequence length="218" mass="23616">MTSITEPTDEDVLGMTPHPLGNGTSSSARGIDETKIINAVSQLLDGLGLDTTSPGLRDTPSRYARMCREIFGGLHQDPRDVLGVAFPEGYTEPVIVRDISFTSICEHHLVPFLGHAHIGYHPGPAGEVVGLSKLARLVDVVSRRPTLQERITATVTDTLEAVLAPKGVACVIEAEHFCMTMRGVRKPGSRTVTTAFRGMFATDESARSTMLSMMDIRR</sequence>
<dbReference type="Pfam" id="PF01227">
    <property type="entry name" value="GTP_cyclohydroI"/>
    <property type="match status" value="1"/>
</dbReference>
<dbReference type="Gene3D" id="1.10.286.10">
    <property type="match status" value="1"/>
</dbReference>
<protein>
    <recommendedName>
        <fullName evidence="5">GTP cyclohydrolase 1</fullName>
        <ecNumber evidence="5">3.5.4.16</ecNumber>
    </recommendedName>
    <alternativeName>
        <fullName evidence="5">GTP cyclohydrolase I</fullName>
        <shortName evidence="5">GTP-CH-I</shortName>
    </alternativeName>
</protein>
<dbReference type="GO" id="GO:0006729">
    <property type="term" value="P:tetrahydrobiopterin biosynthetic process"/>
    <property type="evidence" value="ECO:0007669"/>
    <property type="project" value="TreeGrafter"/>
</dbReference>
<comment type="catalytic activity">
    <reaction evidence="1 5">
        <text>GTP + H2O = 7,8-dihydroneopterin 3'-triphosphate + formate + H(+)</text>
        <dbReference type="Rhea" id="RHEA:17473"/>
        <dbReference type="ChEBI" id="CHEBI:15377"/>
        <dbReference type="ChEBI" id="CHEBI:15378"/>
        <dbReference type="ChEBI" id="CHEBI:15740"/>
        <dbReference type="ChEBI" id="CHEBI:37565"/>
        <dbReference type="ChEBI" id="CHEBI:58462"/>
        <dbReference type="EC" id="3.5.4.16"/>
    </reaction>
</comment>
<dbReference type="UniPathway" id="UPA00848">
    <property type="reaction ID" value="UER00151"/>
</dbReference>
<dbReference type="InterPro" id="IPR043133">
    <property type="entry name" value="GTP-CH-I_C/QueF"/>
</dbReference>
<dbReference type="InterPro" id="IPR018234">
    <property type="entry name" value="GTP_CycHdrlase_I_CS"/>
</dbReference>